<dbReference type="InterPro" id="IPR043202">
    <property type="entry name" value="Band-7_stomatin-like"/>
</dbReference>
<comment type="subcellular location">
    <subcellularLocation>
        <location evidence="1">Membrane</location>
        <topology evidence="1">Single-pass membrane protein</topology>
    </subcellularLocation>
</comment>
<comment type="similarity">
    <text evidence="2">Belongs to the band 7/mec-2 family.</text>
</comment>
<sequence length="366" mass="42101">MYIRFDQKVLLFKHGKFIKILKPGFFLNWKSYTLEYHSVFEELHTAGDPAELLADETFRNQTETVTVSAGHIALYFEDGLLKDVLTPGQHIFWNNSRVKTFQQIDLNNPEISADIDRNILTADVLKPYVISYGVEAYEKGLLYFDKQFIKIVEPGNYFFWKGVQSVNVMKADMRARQLEISGQEILTKDKVLLRLNFMCRYKINDPVTALVSNADYENQLYVCFQLALREYVGTLLFDELLQKKQEINTFVMETLKPYQAQFGIEVLSCGLKDIILPGEIRDIVNQVLIAEKKAQANIITRREETASTRSLLNTAKLMEENPLLLKLKELEYVDKMSEKISQISITGGGQILDQLKELLTGNLSQK</sequence>
<evidence type="ECO:0000256" key="1">
    <source>
        <dbReference type="ARBA" id="ARBA00004167"/>
    </source>
</evidence>
<dbReference type="PANTHER" id="PTHR10264:SF83">
    <property type="entry name" value="BLL5629 PROTEIN"/>
    <property type="match status" value="1"/>
</dbReference>
<dbReference type="Gene3D" id="3.30.479.30">
    <property type="entry name" value="Band 7 domain"/>
    <property type="match status" value="1"/>
</dbReference>
<evidence type="ECO:0000313" key="5">
    <source>
        <dbReference type="Proteomes" id="UP000464374"/>
    </source>
</evidence>
<evidence type="ECO:0000313" key="4">
    <source>
        <dbReference type="EMBL" id="QHX43586.1"/>
    </source>
</evidence>
<dbReference type="InterPro" id="IPR036013">
    <property type="entry name" value="Band_7/SPFH_dom_sf"/>
</dbReference>
<organism evidence="4 5">
    <name type="scientific">Treponema vincentii</name>
    <dbReference type="NCBI Taxonomy" id="69710"/>
    <lineage>
        <taxon>Bacteria</taxon>
        <taxon>Pseudomonadati</taxon>
        <taxon>Spirochaetota</taxon>
        <taxon>Spirochaetia</taxon>
        <taxon>Spirochaetales</taxon>
        <taxon>Treponemataceae</taxon>
        <taxon>Treponema</taxon>
    </lineage>
</organism>
<accession>A0A6P1Y167</accession>
<dbReference type="CDD" id="cd13438">
    <property type="entry name" value="SPFH_eoslipins_u2"/>
    <property type="match status" value="1"/>
</dbReference>
<dbReference type="AlphaFoldDB" id="A0A6P1Y167"/>
<evidence type="ECO:0000256" key="2">
    <source>
        <dbReference type="ARBA" id="ARBA00008164"/>
    </source>
</evidence>
<dbReference type="KEGG" id="trz:GWP43_09230"/>
<feature type="domain" description="Band 7" evidence="3">
    <location>
        <begin position="129"/>
        <end position="288"/>
    </location>
</feature>
<reference evidence="4 5" key="1">
    <citation type="submission" date="2020-01" db="EMBL/GenBank/DDBJ databases">
        <title>Complete genome sequence of a human oral phylogroup 1 Treponema sp. strain ATCC 700766, originally isolated from periodontitis dental plaque.</title>
        <authorList>
            <person name="Chan Y."/>
            <person name="Huo Y.-B."/>
            <person name="Yu X.-L."/>
            <person name="Zeng H."/>
            <person name="Leung W.-K."/>
            <person name="Watt R.M."/>
        </authorList>
    </citation>
    <scope>NUCLEOTIDE SEQUENCE [LARGE SCALE GENOMIC DNA]</scope>
    <source>
        <strain evidence="4 5">OMZ 804</strain>
    </source>
</reference>
<dbReference type="SMART" id="SM00244">
    <property type="entry name" value="PHB"/>
    <property type="match status" value="1"/>
</dbReference>
<protein>
    <submittedName>
        <fullName evidence="4">Slipin family protein</fullName>
    </submittedName>
</protein>
<evidence type="ECO:0000259" key="3">
    <source>
        <dbReference type="SMART" id="SM00244"/>
    </source>
</evidence>
<dbReference type="Pfam" id="PF01145">
    <property type="entry name" value="Band_7"/>
    <property type="match status" value="1"/>
</dbReference>
<dbReference type="SUPFAM" id="SSF117892">
    <property type="entry name" value="Band 7/SPFH domain"/>
    <property type="match status" value="1"/>
</dbReference>
<dbReference type="GO" id="GO:0005886">
    <property type="term" value="C:plasma membrane"/>
    <property type="evidence" value="ECO:0007669"/>
    <property type="project" value="InterPro"/>
</dbReference>
<dbReference type="PANTHER" id="PTHR10264">
    <property type="entry name" value="BAND 7 PROTEIN-RELATED"/>
    <property type="match status" value="1"/>
</dbReference>
<dbReference type="EMBL" id="CP048020">
    <property type="protein sequence ID" value="QHX43586.1"/>
    <property type="molecule type" value="Genomic_DNA"/>
</dbReference>
<dbReference type="InterPro" id="IPR001107">
    <property type="entry name" value="Band_7"/>
</dbReference>
<name>A0A6P1Y167_9SPIR</name>
<dbReference type="RefSeq" id="WP_162663901.1">
    <property type="nucleotide sequence ID" value="NZ_CP048020.1"/>
</dbReference>
<proteinExistence type="inferred from homology"/>
<dbReference type="Proteomes" id="UP000464374">
    <property type="component" value="Chromosome"/>
</dbReference>
<gene>
    <name evidence="4" type="ORF">GWP43_09230</name>
</gene>